<evidence type="ECO:0000256" key="3">
    <source>
        <dbReference type="ARBA" id="ARBA00010136"/>
    </source>
</evidence>
<dbReference type="GO" id="GO:0008270">
    <property type="term" value="F:zinc ion binding"/>
    <property type="evidence" value="ECO:0007669"/>
    <property type="project" value="InterPro"/>
</dbReference>
<proteinExistence type="inferred from homology"/>
<evidence type="ECO:0000259" key="15">
    <source>
        <dbReference type="Pfam" id="PF17900"/>
    </source>
</evidence>
<keyword evidence="6" id="KW-0645">Protease</keyword>
<feature type="chain" id="PRO_5038722027" description="Aminopeptidase N" evidence="13">
    <location>
        <begin position="26"/>
        <end position="487"/>
    </location>
</feature>
<name>A0A7K0BST1_9ACTN</name>
<dbReference type="EMBL" id="WEGH01000001">
    <property type="protein sequence ID" value="MQY03942.1"/>
    <property type="molecule type" value="Genomic_DNA"/>
</dbReference>
<comment type="caution">
    <text evidence="16">The sequence shown here is derived from an EMBL/GenBank/DDBJ whole genome shotgun (WGS) entry which is preliminary data.</text>
</comment>
<keyword evidence="9" id="KW-0862">Zinc</keyword>
<evidence type="ECO:0000256" key="4">
    <source>
        <dbReference type="ARBA" id="ARBA00012564"/>
    </source>
</evidence>
<evidence type="ECO:0000256" key="6">
    <source>
        <dbReference type="ARBA" id="ARBA00022670"/>
    </source>
</evidence>
<keyword evidence="10" id="KW-0482">Metalloprotease</keyword>
<dbReference type="InterPro" id="IPR042097">
    <property type="entry name" value="Aminopeptidase_N-like_N_sf"/>
</dbReference>
<dbReference type="GO" id="GO:0006508">
    <property type="term" value="P:proteolysis"/>
    <property type="evidence" value="ECO:0007669"/>
    <property type="project" value="UniProtKB-KW"/>
</dbReference>
<accession>A0A7K0BST1</accession>
<evidence type="ECO:0000256" key="9">
    <source>
        <dbReference type="ARBA" id="ARBA00022833"/>
    </source>
</evidence>
<keyword evidence="7" id="KW-0479">Metal-binding</keyword>
<comment type="cofactor">
    <cofactor evidence="2">
        <name>Zn(2+)</name>
        <dbReference type="ChEBI" id="CHEBI:29105"/>
    </cofactor>
</comment>
<dbReference type="Gene3D" id="1.10.390.10">
    <property type="entry name" value="Neutral Protease Domain 2"/>
    <property type="match status" value="1"/>
</dbReference>
<dbReference type="PANTHER" id="PTHR11533:SF297">
    <property type="entry name" value="AMINOPEPTIDASE N"/>
    <property type="match status" value="1"/>
</dbReference>
<feature type="domain" description="Aminopeptidase N-like N-terminal" evidence="15">
    <location>
        <begin position="74"/>
        <end position="245"/>
    </location>
</feature>
<dbReference type="InterPro" id="IPR014782">
    <property type="entry name" value="Peptidase_M1_dom"/>
</dbReference>
<dbReference type="CDD" id="cd09603">
    <property type="entry name" value="M1_APN_like"/>
    <property type="match status" value="1"/>
</dbReference>
<protein>
    <recommendedName>
        <fullName evidence="5">Aminopeptidase N</fullName>
        <ecNumber evidence="4">3.4.11.2</ecNumber>
    </recommendedName>
    <alternativeName>
        <fullName evidence="11">Alanine aminopeptidase</fullName>
    </alternativeName>
    <alternativeName>
        <fullName evidence="12">Lysyl aminopeptidase</fullName>
    </alternativeName>
</protein>
<gene>
    <name evidence="16" type="ORF">ACRB68_19880</name>
</gene>
<dbReference type="Pfam" id="PF01433">
    <property type="entry name" value="Peptidase_M1"/>
    <property type="match status" value="1"/>
</dbReference>
<evidence type="ECO:0000256" key="2">
    <source>
        <dbReference type="ARBA" id="ARBA00001947"/>
    </source>
</evidence>
<dbReference type="SUPFAM" id="SSF55486">
    <property type="entry name" value="Metalloproteases ('zincins'), catalytic domain"/>
    <property type="match status" value="1"/>
</dbReference>
<evidence type="ECO:0000256" key="8">
    <source>
        <dbReference type="ARBA" id="ARBA00022801"/>
    </source>
</evidence>
<dbReference type="Proteomes" id="UP000487268">
    <property type="component" value="Unassembled WGS sequence"/>
</dbReference>
<feature type="domain" description="Peptidase M1 membrane alanine aminopeptidase" evidence="14">
    <location>
        <begin position="333"/>
        <end position="473"/>
    </location>
</feature>
<comment type="catalytic activity">
    <reaction evidence="1">
        <text>Release of an N-terminal amino acid, Xaa-|-Yaa- from a peptide, amide or arylamide. Xaa is preferably Ala, but may be most amino acids including Pro (slow action). When a terminal hydrophobic residue is followed by a prolyl residue, the two may be released as an intact Xaa-Pro dipeptide.</text>
        <dbReference type="EC" id="3.4.11.2"/>
    </reaction>
</comment>
<dbReference type="InterPro" id="IPR045357">
    <property type="entry name" value="Aminopeptidase_N-like_N"/>
</dbReference>
<dbReference type="Pfam" id="PF17900">
    <property type="entry name" value="Peptidase_M1_N"/>
    <property type="match status" value="1"/>
</dbReference>
<feature type="signal peptide" evidence="13">
    <location>
        <begin position="1"/>
        <end position="25"/>
    </location>
</feature>
<evidence type="ECO:0000256" key="5">
    <source>
        <dbReference type="ARBA" id="ARBA00015611"/>
    </source>
</evidence>
<dbReference type="RefSeq" id="WP_328593980.1">
    <property type="nucleotide sequence ID" value="NZ_WEGH01000001.1"/>
</dbReference>
<dbReference type="InterPro" id="IPR050344">
    <property type="entry name" value="Peptidase_M1_aminopeptidases"/>
</dbReference>
<evidence type="ECO:0000313" key="17">
    <source>
        <dbReference type="Proteomes" id="UP000487268"/>
    </source>
</evidence>
<sequence>MTKPAARRTAAAALMLAPALAPACAAAQPAHDRAARASWSAPAARPGHGAFRPGASGLGDPYYPSAGNGGYDVSHYDIALTYRPRDHGLAATTRITATATQDLSAFDLDFAGNRIGSVTVDGASAAYRRSGQELVVTPKKGLPKGAAFTVAVTYAGRPQTSKDPDLGRTGWIPTRDGVATLSQPFGSATWFPLNDHPADKATFAYRITVPKGLAVVANGEPGGTERHGSATTFRWSSDRPMAGYLAMIAIGRFAVLDGHTPGGVRSVSAYDPAVPGDVKGLQRITGEVTDWARGLFGPYPFASTGGVVDDESVGYALETQNRPTYPGGVTRVLAVHELAHQWFGDSVSIRQWKDIWLNEGFATYAEWLWHERHGGASAAYTFRQAYERVPGDPVWKIRPADPGRAHLFDYFPVYLRGAMTLHALRTAVGDRAFFAILRGWAGQHAYGNAGTADFVRYAEQVSGKRLGGLFQAWLSTPAKPPMPARLG</sequence>
<evidence type="ECO:0000313" key="16">
    <source>
        <dbReference type="EMBL" id="MQY03942.1"/>
    </source>
</evidence>
<dbReference type="SUPFAM" id="SSF63737">
    <property type="entry name" value="Leukotriene A4 hydrolase N-terminal domain"/>
    <property type="match status" value="1"/>
</dbReference>
<evidence type="ECO:0000256" key="10">
    <source>
        <dbReference type="ARBA" id="ARBA00023049"/>
    </source>
</evidence>
<dbReference type="InterPro" id="IPR001930">
    <property type="entry name" value="Peptidase_M1"/>
</dbReference>
<comment type="similarity">
    <text evidence="3">Belongs to the peptidase M1 family.</text>
</comment>
<keyword evidence="17" id="KW-1185">Reference proteome</keyword>
<organism evidence="16 17">
    <name type="scientific">Actinomadura macrotermitis</name>
    <dbReference type="NCBI Taxonomy" id="2585200"/>
    <lineage>
        <taxon>Bacteria</taxon>
        <taxon>Bacillati</taxon>
        <taxon>Actinomycetota</taxon>
        <taxon>Actinomycetes</taxon>
        <taxon>Streptosporangiales</taxon>
        <taxon>Thermomonosporaceae</taxon>
        <taxon>Actinomadura</taxon>
    </lineage>
</organism>
<evidence type="ECO:0000259" key="14">
    <source>
        <dbReference type="Pfam" id="PF01433"/>
    </source>
</evidence>
<dbReference type="InterPro" id="IPR027268">
    <property type="entry name" value="Peptidase_M4/M1_CTD_sf"/>
</dbReference>
<dbReference type="GO" id="GO:0008237">
    <property type="term" value="F:metallopeptidase activity"/>
    <property type="evidence" value="ECO:0007669"/>
    <property type="project" value="UniProtKB-KW"/>
</dbReference>
<evidence type="ECO:0000256" key="1">
    <source>
        <dbReference type="ARBA" id="ARBA00000098"/>
    </source>
</evidence>
<evidence type="ECO:0000256" key="13">
    <source>
        <dbReference type="SAM" id="SignalP"/>
    </source>
</evidence>
<keyword evidence="13" id="KW-0732">Signal</keyword>
<dbReference type="EC" id="3.4.11.2" evidence="4"/>
<dbReference type="PRINTS" id="PR00756">
    <property type="entry name" value="ALADIPTASE"/>
</dbReference>
<evidence type="ECO:0000256" key="7">
    <source>
        <dbReference type="ARBA" id="ARBA00022723"/>
    </source>
</evidence>
<dbReference type="AlphaFoldDB" id="A0A7K0BST1"/>
<keyword evidence="8" id="KW-0378">Hydrolase</keyword>
<dbReference type="PANTHER" id="PTHR11533">
    <property type="entry name" value="PROTEASE M1 ZINC METALLOPROTEASE"/>
    <property type="match status" value="1"/>
</dbReference>
<dbReference type="Gene3D" id="2.60.40.1730">
    <property type="entry name" value="tricorn interacting facor f3 domain"/>
    <property type="match status" value="1"/>
</dbReference>
<dbReference type="GO" id="GO:0016285">
    <property type="term" value="F:alanyl aminopeptidase activity"/>
    <property type="evidence" value="ECO:0007669"/>
    <property type="project" value="UniProtKB-EC"/>
</dbReference>
<reference evidence="16 17" key="1">
    <citation type="submission" date="2019-10" db="EMBL/GenBank/DDBJ databases">
        <title>Actinomadura rubteroloni sp. nov. and Actinomadura macrotermitis sp. nov., isolated from the gut of fungus growing-termite Macrotermes natalensis.</title>
        <authorList>
            <person name="Benndorf R."/>
            <person name="Martin K."/>
            <person name="Kuefner M."/>
            <person name="De Beer W."/>
            <person name="Kaster A.-K."/>
            <person name="Vollmers J."/>
            <person name="Poulsen M."/>
            <person name="Beemelmanns C."/>
        </authorList>
    </citation>
    <scope>NUCLEOTIDE SEQUENCE [LARGE SCALE GENOMIC DNA]</scope>
    <source>
        <strain evidence="16 17">RB68</strain>
    </source>
</reference>
<evidence type="ECO:0000256" key="12">
    <source>
        <dbReference type="ARBA" id="ARBA00031533"/>
    </source>
</evidence>
<evidence type="ECO:0000256" key="11">
    <source>
        <dbReference type="ARBA" id="ARBA00029811"/>
    </source>
</evidence>